<dbReference type="PRINTS" id="PR00421">
    <property type="entry name" value="THIOREDOXIN"/>
</dbReference>
<protein>
    <recommendedName>
        <fullName evidence="6">Thioredoxin</fullName>
    </recommendedName>
</protein>
<feature type="domain" description="Thioredoxin" evidence="7">
    <location>
        <begin position="1"/>
        <end position="113"/>
    </location>
</feature>
<sequence length="287" mass="31307">MATSPYITDVTESSFDHAVLARSREAPVLVDFWAAWCGPCRSLMPILAKLAEEYQGRFFLAKVNSDEQQGLAARYGVRSLPTVKLFKQGAEVAQFVGAQPERMIRELLDAHIDRPSDALLRAALDQEATGDRAGALARLQAAHETDPGNDRLTAHLGRLLCEQGRVAEGEAVLKGLSARALGDAEISAVMARLEFVRMAADAPPLADLERTVSAHPEDLRARLALGARYLLAGRHEEALEQWLTIVRTDRRFGDDAGRRALLAAFTLLGGKGDLVRRYRGLLAATIT</sequence>
<dbReference type="STRING" id="163359.A9R16_13835"/>
<dbReference type="PANTHER" id="PTHR45663">
    <property type="entry name" value="GEO12009P1"/>
    <property type="match status" value="1"/>
</dbReference>
<dbReference type="NCBIfam" id="TIGR01068">
    <property type="entry name" value="thioredoxin"/>
    <property type="match status" value="1"/>
</dbReference>
<dbReference type="InterPro" id="IPR017937">
    <property type="entry name" value="Thioredoxin_CS"/>
</dbReference>
<dbReference type="GO" id="GO:0015035">
    <property type="term" value="F:protein-disulfide reductase activity"/>
    <property type="evidence" value="ECO:0007669"/>
    <property type="project" value="UniProtKB-UniRule"/>
</dbReference>
<dbReference type="GO" id="GO:0005737">
    <property type="term" value="C:cytoplasm"/>
    <property type="evidence" value="ECO:0007669"/>
    <property type="project" value="TreeGrafter"/>
</dbReference>
<dbReference type="AlphaFoldDB" id="A0A1C2G0H9"/>
<dbReference type="CDD" id="cd02947">
    <property type="entry name" value="TRX_family"/>
    <property type="match status" value="1"/>
</dbReference>
<dbReference type="SUPFAM" id="SSF52833">
    <property type="entry name" value="Thioredoxin-like"/>
    <property type="match status" value="1"/>
</dbReference>
<dbReference type="FunFam" id="3.40.30.10:FF:000001">
    <property type="entry name" value="Thioredoxin"/>
    <property type="match status" value="1"/>
</dbReference>
<dbReference type="EMBL" id="PSYR01000001">
    <property type="protein sequence ID" value="RCN59028.1"/>
    <property type="molecule type" value="Genomic_DNA"/>
</dbReference>
<evidence type="ECO:0000256" key="2">
    <source>
        <dbReference type="ARBA" id="ARBA00022448"/>
    </source>
</evidence>
<comment type="similarity">
    <text evidence="1">Belongs to the thioredoxin family.</text>
</comment>
<dbReference type="PROSITE" id="PS51352">
    <property type="entry name" value="THIOREDOXIN_2"/>
    <property type="match status" value="1"/>
</dbReference>
<evidence type="ECO:0000313" key="9">
    <source>
        <dbReference type="Proteomes" id="UP000253250"/>
    </source>
</evidence>
<proteinExistence type="inferred from homology"/>
<dbReference type="Pfam" id="PF14561">
    <property type="entry name" value="TPR_20"/>
    <property type="match status" value="1"/>
</dbReference>
<evidence type="ECO:0000256" key="1">
    <source>
        <dbReference type="ARBA" id="ARBA00008987"/>
    </source>
</evidence>
<dbReference type="SUPFAM" id="SSF48452">
    <property type="entry name" value="TPR-like"/>
    <property type="match status" value="1"/>
</dbReference>
<dbReference type="PROSITE" id="PS00194">
    <property type="entry name" value="THIOREDOXIN_1"/>
    <property type="match status" value="1"/>
</dbReference>
<dbReference type="PANTHER" id="PTHR45663:SF11">
    <property type="entry name" value="GEO12009P1"/>
    <property type="match status" value="1"/>
</dbReference>
<dbReference type="Gene3D" id="3.40.30.10">
    <property type="entry name" value="Glutaredoxin"/>
    <property type="match status" value="1"/>
</dbReference>
<evidence type="ECO:0000259" key="7">
    <source>
        <dbReference type="PROSITE" id="PS51352"/>
    </source>
</evidence>
<dbReference type="InterPro" id="IPR013766">
    <property type="entry name" value="Thioredoxin_domain"/>
</dbReference>
<keyword evidence="3" id="KW-0249">Electron transport</keyword>
<dbReference type="Pfam" id="PF00085">
    <property type="entry name" value="Thioredoxin"/>
    <property type="match status" value="1"/>
</dbReference>
<evidence type="ECO:0000313" key="8">
    <source>
        <dbReference type="EMBL" id="RCN59028.1"/>
    </source>
</evidence>
<keyword evidence="4" id="KW-1015">Disulfide bond</keyword>
<keyword evidence="5" id="KW-0676">Redox-active center</keyword>
<dbReference type="RefSeq" id="WP_065971124.1">
    <property type="nucleotide sequence ID" value="NZ_CP080624.1"/>
</dbReference>
<evidence type="ECO:0000256" key="3">
    <source>
        <dbReference type="ARBA" id="ARBA00022982"/>
    </source>
</evidence>
<dbReference type="GO" id="GO:0006950">
    <property type="term" value="P:response to stress"/>
    <property type="evidence" value="ECO:0007669"/>
    <property type="project" value="UniProtKB-ARBA"/>
</dbReference>
<accession>A0A1C2G0H9</accession>
<dbReference type="Gene3D" id="1.25.40.10">
    <property type="entry name" value="Tetratricopeptide repeat domain"/>
    <property type="match status" value="2"/>
</dbReference>
<evidence type="ECO:0000256" key="6">
    <source>
        <dbReference type="NCBIfam" id="TIGR01068"/>
    </source>
</evidence>
<evidence type="ECO:0000256" key="5">
    <source>
        <dbReference type="ARBA" id="ARBA00023284"/>
    </source>
</evidence>
<dbReference type="InterPro" id="IPR036249">
    <property type="entry name" value="Thioredoxin-like_sf"/>
</dbReference>
<keyword evidence="9" id="KW-1185">Reference proteome</keyword>
<dbReference type="InterPro" id="IPR011990">
    <property type="entry name" value="TPR-like_helical_dom_sf"/>
</dbReference>
<organism evidence="8 9">
    <name type="scientific">Acidiferrobacter thiooxydans</name>
    <dbReference type="NCBI Taxonomy" id="163359"/>
    <lineage>
        <taxon>Bacteria</taxon>
        <taxon>Pseudomonadati</taxon>
        <taxon>Pseudomonadota</taxon>
        <taxon>Gammaproteobacteria</taxon>
        <taxon>Acidiferrobacterales</taxon>
        <taxon>Acidiferrobacteraceae</taxon>
        <taxon>Acidiferrobacter</taxon>
    </lineage>
</organism>
<dbReference type="Pfam" id="PF14559">
    <property type="entry name" value="TPR_19"/>
    <property type="match status" value="1"/>
</dbReference>
<keyword evidence="2" id="KW-0813">Transport</keyword>
<dbReference type="InterPro" id="IPR005746">
    <property type="entry name" value="Thioredoxin"/>
</dbReference>
<dbReference type="OrthoDB" id="9790390at2"/>
<comment type="caution">
    <text evidence="8">The sequence shown here is derived from an EMBL/GenBank/DDBJ whole genome shotgun (WGS) entry which is preliminary data.</text>
</comment>
<evidence type="ECO:0000256" key="4">
    <source>
        <dbReference type="ARBA" id="ARBA00023157"/>
    </source>
</evidence>
<gene>
    <name evidence="8" type="primary">trxA</name>
    <name evidence="8" type="ORF">C4900_04600</name>
</gene>
<name>A0A1C2G0H9_9GAMM</name>
<dbReference type="Proteomes" id="UP000253250">
    <property type="component" value="Unassembled WGS sequence"/>
</dbReference>
<reference evidence="8 9" key="1">
    <citation type="submission" date="2018-02" db="EMBL/GenBank/DDBJ databases">
        <title>Insights into the biology of acidophilic members of the Acidiferrobacteraceae family derived from comparative genomic analyses.</title>
        <authorList>
            <person name="Issotta F."/>
            <person name="Thyssen C."/>
            <person name="Mena C."/>
            <person name="Moya A."/>
            <person name="Bellenberg S."/>
            <person name="Sproer C."/>
            <person name="Covarrubias P.C."/>
            <person name="Sand W."/>
            <person name="Quatrini R."/>
            <person name="Vera M."/>
        </authorList>
    </citation>
    <scope>NUCLEOTIDE SEQUENCE [LARGE SCALE GENOMIC DNA]</scope>
    <source>
        <strain evidence="9">m-1</strain>
    </source>
</reference>